<dbReference type="EMBL" id="CP035807">
    <property type="protein sequence ID" value="QEN03316.1"/>
    <property type="molecule type" value="Genomic_DNA"/>
</dbReference>
<dbReference type="KEGG" id="sper:EW093_00875"/>
<protein>
    <submittedName>
        <fullName evidence="1">Uncharacterized protein</fullName>
    </submittedName>
</protein>
<reference evidence="1 2" key="1">
    <citation type="submission" date="2019-02" db="EMBL/GenBank/DDBJ databases">
        <authorList>
            <person name="Fomenkov A."/>
            <person name="Dubinina G."/>
            <person name="Grabovich M."/>
            <person name="Vincze T."/>
            <person name="Roberts R.J."/>
        </authorList>
    </citation>
    <scope>NUCLEOTIDE SEQUENCE [LARGE SCALE GENOMIC DNA]</scope>
    <source>
        <strain evidence="1 2">P</strain>
    </source>
</reference>
<accession>A0A5C1Q8V8</accession>
<proteinExistence type="predicted"/>
<dbReference type="Proteomes" id="UP000323824">
    <property type="component" value="Chromosome"/>
</dbReference>
<evidence type="ECO:0000313" key="2">
    <source>
        <dbReference type="Proteomes" id="UP000323824"/>
    </source>
</evidence>
<keyword evidence="2" id="KW-1185">Reference proteome</keyword>
<sequence length="129" mass="15040">MKKMLFISIFITLVQLATWSIEIEVGTIECLNNALEGQDLYGTIAFSFDNDRRVEFLNVINKAIEWNKVAEANKINKMSKYVNELNNYYEQMAFYNWGGNWEASPTFINYMFFISEINGDVGSYLFLQI</sequence>
<organism evidence="1 2">
    <name type="scientific">Thiospirochaeta perfilievii</name>
    <dbReference type="NCBI Taxonomy" id="252967"/>
    <lineage>
        <taxon>Bacteria</taxon>
        <taxon>Pseudomonadati</taxon>
        <taxon>Spirochaetota</taxon>
        <taxon>Spirochaetia</taxon>
        <taxon>Spirochaetales</taxon>
        <taxon>Spirochaetaceae</taxon>
        <taxon>Thiospirochaeta</taxon>
    </lineage>
</organism>
<reference evidence="1 2" key="2">
    <citation type="submission" date="2019-09" db="EMBL/GenBank/DDBJ databases">
        <title>Complete Genome Sequence and Methylome Analysis of free living Spirochaetas.</title>
        <authorList>
            <person name="Leshcheva N."/>
            <person name="Mikheeva N."/>
        </authorList>
    </citation>
    <scope>NUCLEOTIDE SEQUENCE [LARGE SCALE GENOMIC DNA]</scope>
    <source>
        <strain evidence="1 2">P</strain>
    </source>
</reference>
<dbReference type="AlphaFoldDB" id="A0A5C1Q8V8"/>
<evidence type="ECO:0000313" key="1">
    <source>
        <dbReference type="EMBL" id="QEN03316.1"/>
    </source>
</evidence>
<dbReference type="RefSeq" id="WP_149566576.1">
    <property type="nucleotide sequence ID" value="NZ_CP035807.1"/>
</dbReference>
<name>A0A5C1Q8V8_9SPIO</name>
<gene>
    <name evidence="1" type="ORF">EW093_00875</name>
</gene>